<feature type="compositionally biased region" description="Basic and acidic residues" evidence="1">
    <location>
        <begin position="576"/>
        <end position="603"/>
    </location>
</feature>
<dbReference type="EMBL" id="LKAJ02000001">
    <property type="protein sequence ID" value="MCS5711938.1"/>
    <property type="molecule type" value="Genomic_DNA"/>
</dbReference>
<feature type="region of interest" description="Disordered" evidence="1">
    <location>
        <begin position="568"/>
        <end position="603"/>
    </location>
</feature>
<dbReference type="Proteomes" id="UP000051497">
    <property type="component" value="Unassembled WGS sequence"/>
</dbReference>
<evidence type="ECO:0000256" key="1">
    <source>
        <dbReference type="SAM" id="MobiDB-lite"/>
    </source>
</evidence>
<protein>
    <submittedName>
        <fullName evidence="2">Uncharacterized protein</fullName>
    </submittedName>
</protein>
<sequence>MKKASPFFLRKKPSQANFAPTFKIPEDWYTTREYSNKDLLVLFDYAKTMTVINVDPFRTLEGTNEQRNWVLASILLKNHHSVDHINEDVVLLEIYQNENLRKELSLKSPASFMGDESIDRELKKTFEETNPGVPVELAWLQMATGELIKKGFNNWQLLKDDQNNELKMIRDQFTKAIYDCFLFVKFEIQKNNQATKRGIAEFLLPNREFRSPDLFYMVENIFINLITKLTAMGWLNKAMVIHQFLVTIKRLTYLASKGEDTRKGIFVLLASTVLSGLNISAKEMLDENPIESTESEMMTFMGGLLNLTLQMPWFDMDYDPELYLILHRLEQQCIQKQMISTTTFHDYGIPNLRVTDGEQSPLRGKHIRHYQHTQKMEHLDEAVLKYFTLFVKSQYLYHGVEQAQQAHNILYELHTLYVDDELPDKEVKYGVVLRHLFDLPKVSPEFDAKFDQVAANVVLGGQSTSFKEPFKSSLYHLEVSPRQFCALYQESQLSMNESLLSRNELQNALSDKEKELLNRVEEVAILKRSLHNKQNKIVMLKKALSIEKNEIEKLSERMKEYTVEEASHQRKGLHFWHRDKSDAHRERPKRGFSDTDLKYKPKK</sequence>
<dbReference type="RefSeq" id="WP_075064886.1">
    <property type="nucleotide sequence ID" value="NZ_LKAJ02000001.1"/>
</dbReference>
<dbReference type="STRING" id="295108.HT99x_00240"/>
<accession>A0A0Q9YPK5</accession>
<comment type="caution">
    <text evidence="2">The sequence shown here is derived from an EMBL/GenBank/DDBJ whole genome shotgun (WGS) entry which is preliminary data.</text>
</comment>
<reference evidence="3" key="2">
    <citation type="journal article" date="2016" name="Genome Announc.">
        <title>Draft Genome Sequences of Two Novel Amoeba-Resistant Intranuclear Bacteria, 'Candidatus Berkiella cookevillensis' and 'Candidatus Berkiella aquae'.</title>
        <authorList>
            <person name="Mehari Y.T."/>
            <person name="Arivett B.A."/>
            <person name="Farone A.L."/>
            <person name="Gunderson J.H."/>
            <person name="Farone M.B."/>
        </authorList>
    </citation>
    <scope>NUCLEOTIDE SEQUENCE</scope>
    <source>
        <strain evidence="3">HT99</strain>
    </source>
</reference>
<proteinExistence type="predicted"/>
<evidence type="ECO:0000313" key="3">
    <source>
        <dbReference type="EMBL" id="MCS5711938.1"/>
    </source>
</evidence>
<name>A0A0Q9YPK5_9GAMM</name>
<organism evidence="2">
    <name type="scientific">Candidatus Berkiella aquae</name>
    <dbReference type="NCBI Taxonomy" id="295108"/>
    <lineage>
        <taxon>Bacteria</taxon>
        <taxon>Pseudomonadati</taxon>
        <taxon>Pseudomonadota</taxon>
        <taxon>Gammaproteobacteria</taxon>
        <taxon>Candidatus Berkiellales</taxon>
        <taxon>Candidatus Berkiellaceae</taxon>
        <taxon>Candidatus Berkiella</taxon>
    </lineage>
</organism>
<evidence type="ECO:0000313" key="2">
    <source>
        <dbReference type="EMBL" id="KRG22700.1"/>
    </source>
</evidence>
<evidence type="ECO:0000313" key="4">
    <source>
        <dbReference type="Proteomes" id="UP000051497"/>
    </source>
</evidence>
<reference evidence="2" key="1">
    <citation type="submission" date="2015-09" db="EMBL/GenBank/DDBJ databases">
        <title>Draft Genome Sequences of Two Novel Amoeba-resistant Intranuclear Bacteria, Candidatus Berkiella cookevillensis and Candidatus Berkiella aquae.</title>
        <authorList>
            <person name="Mehari Y.T."/>
            <person name="Arivett B.A."/>
            <person name="Farone A.L."/>
            <person name="Gunderson J.H."/>
            <person name="Farone M.B."/>
        </authorList>
    </citation>
    <scope>NUCLEOTIDE SEQUENCE [LARGE SCALE GENOMIC DNA]</scope>
    <source>
        <strain evidence="2">HT99</strain>
    </source>
</reference>
<keyword evidence="4" id="KW-1185">Reference proteome</keyword>
<dbReference type="EMBL" id="LKAJ01000001">
    <property type="protein sequence ID" value="KRG22700.1"/>
    <property type="molecule type" value="Genomic_DNA"/>
</dbReference>
<dbReference type="AlphaFoldDB" id="A0A0Q9YPK5"/>
<reference evidence="3" key="3">
    <citation type="submission" date="2021-06" db="EMBL/GenBank/DDBJ databases">
        <title>Genomic Description and Analysis of Intracellular Bacteria, Candidatus Berkiella cookevillensis and Candidatus Berkiella aquae.</title>
        <authorList>
            <person name="Kidane D.T."/>
            <person name="Mehari Y.T."/>
            <person name="Rice F.C."/>
            <person name="Arivett B.A."/>
            <person name="Farone A.L."/>
            <person name="Berk S.G."/>
            <person name="Farone M.B."/>
        </authorList>
    </citation>
    <scope>NUCLEOTIDE SEQUENCE</scope>
    <source>
        <strain evidence="3">HT99</strain>
    </source>
</reference>
<gene>
    <name evidence="2" type="ORF">HT99x_00240</name>
    <name evidence="3" type="ORF">HT99x_010885</name>
</gene>